<proteinExistence type="predicted"/>
<dbReference type="EMBL" id="QDDR01000002">
    <property type="protein sequence ID" value="PVE48336.1"/>
    <property type="molecule type" value="Genomic_DNA"/>
</dbReference>
<evidence type="ECO:0000313" key="2">
    <source>
        <dbReference type="Proteomes" id="UP000244810"/>
    </source>
</evidence>
<evidence type="ECO:0000313" key="1">
    <source>
        <dbReference type="EMBL" id="PVE48336.1"/>
    </source>
</evidence>
<sequence length="114" mass="13058">MILSSPTFRWLLRLGFALALIGTLYFGIRVAMGAFYWSDPAHQDQAIEGWMPLGYVGRSWNVPREVMVEIAGIPPEGRPRRSLDMIARDENIPLPVLLERIRAGIAQWRERTHD</sequence>
<dbReference type="RefSeq" id="WP_107750777.1">
    <property type="nucleotide sequence ID" value="NZ_QBKF01000002.1"/>
</dbReference>
<dbReference type="AlphaFoldDB" id="A0A2T7UUR3"/>
<accession>A0A2T7UUR3</accession>
<protein>
    <submittedName>
        <fullName evidence="1">Uncharacterized protein</fullName>
    </submittedName>
</protein>
<dbReference type="Proteomes" id="UP000244810">
    <property type="component" value="Unassembled WGS sequence"/>
</dbReference>
<dbReference type="OrthoDB" id="159440at2"/>
<organism evidence="1 2">
    <name type="scientific">Pararhodobacter aggregans</name>
    <dbReference type="NCBI Taxonomy" id="404875"/>
    <lineage>
        <taxon>Bacteria</taxon>
        <taxon>Pseudomonadati</taxon>
        <taxon>Pseudomonadota</taxon>
        <taxon>Alphaproteobacteria</taxon>
        <taxon>Rhodobacterales</taxon>
        <taxon>Paracoccaceae</taxon>
        <taxon>Pararhodobacter</taxon>
    </lineage>
</organism>
<keyword evidence="2" id="KW-1185">Reference proteome</keyword>
<gene>
    <name evidence="1" type="ORF">DDE23_04485</name>
</gene>
<reference evidence="1 2" key="1">
    <citation type="journal article" date="2011" name="Syst. Appl. Microbiol.">
        <title>Defluviimonas denitrificans gen. nov., sp. nov., and Pararhodobacter aggregans gen. nov., sp. nov., non-phototrophic Rhodobacteraceae from the biofilter of a marine aquaculture.</title>
        <authorList>
            <person name="Foesel B.U."/>
            <person name="Drake H.L."/>
            <person name="Schramm A."/>
        </authorList>
    </citation>
    <scope>NUCLEOTIDE SEQUENCE [LARGE SCALE GENOMIC DNA]</scope>
    <source>
        <strain evidence="1 2">D1-19</strain>
    </source>
</reference>
<name>A0A2T7UUR3_9RHOB</name>
<comment type="caution">
    <text evidence="1">The sequence shown here is derived from an EMBL/GenBank/DDBJ whole genome shotgun (WGS) entry which is preliminary data.</text>
</comment>